<dbReference type="PROSITE" id="PS51257">
    <property type="entry name" value="PROKAR_LIPOPROTEIN"/>
    <property type="match status" value="1"/>
</dbReference>
<sequence length="642" mass="67373">MRQRSRSSLAFLLLALCVSSGCQFFGQRGNLPTHYNLPLTVQLRMDQSIAAASLDYRDACGQALALPIRDGLETQLKKRMGQVFERVHLAPGPSTGAVDGVVDTALGFRQVDLFIPRKANKSYPATVTLGMEFSYTDDRGAVLVSKKLQSAATGEVEARAESCAISGLDKVAEEAAAKLVEGMAQQLGTATKIREQAQFRKGGDRGPLLPASVPPAAPAAAPLAATPAVPPVAGSTPKAAAPASVIPSGSTQLSFRTIIRDDNQNHVLEQRESFSVEFEVKNEGAVVAEGVEVELSGHAAIVGGLKSPVSLGTLQPGEVRRVAVDGKVGAVADTEQAELICALRASANVLLPSAKKFFVAIRPDAGAAVEVLSVDVDQLPSRNGKSAQPNSVGIAIGVGAFRDPAVPAVRFAAHDAEVMGGYFKTALGVPPQKVKVLSDAKALKDDLIEVFEQWLPKQGGPQATVYIYLSGRAVVDQETGVVSLLPYDGTRAAASRTFSLARLQRALTKASVKQAVLMLDLSLEPSSGSDPGRVVPPRWTQQDSGGEPDRTMLMIGNSGMQEAQAFQPGQHGLFTYFLLKGLRGAADLDKSGNVLTGELCAYVHGQVSAVTQTQAGNPQQTICLPAAGEGASLRGISVTKTR</sequence>
<evidence type="ECO:0008006" key="5">
    <source>
        <dbReference type="Google" id="ProtNLM"/>
    </source>
</evidence>
<gene>
    <name evidence="3" type="ORF">NIDE0907</name>
</gene>
<dbReference type="eggNOG" id="COG4249">
    <property type="taxonomic scope" value="Bacteria"/>
</dbReference>
<dbReference type="HOGENOM" id="CLU_437247_0_0_0"/>
<dbReference type="STRING" id="330214.NIDE0907"/>
<dbReference type="Gene3D" id="3.40.50.1460">
    <property type="match status" value="1"/>
</dbReference>
<dbReference type="Proteomes" id="UP000001660">
    <property type="component" value="Chromosome"/>
</dbReference>
<keyword evidence="2" id="KW-0732">Signal</keyword>
<dbReference type="KEGG" id="nde:NIDE0907"/>
<dbReference type="EMBL" id="FP929003">
    <property type="protein sequence ID" value="CBK40671.1"/>
    <property type="molecule type" value="Genomic_DNA"/>
</dbReference>
<evidence type="ECO:0000313" key="4">
    <source>
        <dbReference type="Proteomes" id="UP000001660"/>
    </source>
</evidence>
<feature type="signal peptide" evidence="2">
    <location>
        <begin position="1"/>
        <end position="24"/>
    </location>
</feature>
<proteinExistence type="predicted"/>
<organism evidence="3 4">
    <name type="scientific">Nitrospira defluvii</name>
    <dbReference type="NCBI Taxonomy" id="330214"/>
    <lineage>
        <taxon>Bacteria</taxon>
        <taxon>Pseudomonadati</taxon>
        <taxon>Nitrospirota</taxon>
        <taxon>Nitrospiria</taxon>
        <taxon>Nitrospirales</taxon>
        <taxon>Nitrospiraceae</taxon>
        <taxon>Nitrospira</taxon>
    </lineage>
</organism>
<reference evidence="3 4" key="1">
    <citation type="journal article" date="2010" name="Proc. Natl. Acad. Sci. U.S.A.">
        <title>A Nitrospira metagenome illuminates the physiology and evolution of globally important nitrite-oxidizing bacteria.</title>
        <authorList>
            <person name="Lucker S."/>
            <person name="Wagner M."/>
            <person name="Maixner F."/>
            <person name="Pelletier E."/>
            <person name="Koch H."/>
            <person name="Vacherie B."/>
            <person name="Rattei T."/>
            <person name="Sinninghe Damste J."/>
            <person name="Spieck E."/>
            <person name="Le Paslier D."/>
            <person name="Daims H."/>
        </authorList>
    </citation>
    <scope>NUCLEOTIDE SEQUENCE [LARGE SCALE GENOMIC DNA]</scope>
</reference>
<name>D8PBR2_9BACT</name>
<protein>
    <recommendedName>
        <fullName evidence="5">Lipoprotein</fullName>
    </recommendedName>
</protein>
<feature type="region of interest" description="Disordered" evidence="1">
    <location>
        <begin position="525"/>
        <end position="548"/>
    </location>
</feature>
<evidence type="ECO:0000256" key="1">
    <source>
        <dbReference type="SAM" id="MobiDB-lite"/>
    </source>
</evidence>
<feature type="chain" id="PRO_5003119805" description="Lipoprotein" evidence="2">
    <location>
        <begin position="25"/>
        <end position="642"/>
    </location>
</feature>
<keyword evidence="4" id="KW-1185">Reference proteome</keyword>
<evidence type="ECO:0000256" key="2">
    <source>
        <dbReference type="SAM" id="SignalP"/>
    </source>
</evidence>
<dbReference type="AlphaFoldDB" id="D8PBR2"/>
<evidence type="ECO:0000313" key="3">
    <source>
        <dbReference type="EMBL" id="CBK40671.1"/>
    </source>
</evidence>
<accession>D8PBR2</accession>